<organism evidence="1 2">
    <name type="scientific">Mycena alexandri</name>
    <dbReference type="NCBI Taxonomy" id="1745969"/>
    <lineage>
        <taxon>Eukaryota</taxon>
        <taxon>Fungi</taxon>
        <taxon>Dikarya</taxon>
        <taxon>Basidiomycota</taxon>
        <taxon>Agaricomycotina</taxon>
        <taxon>Agaricomycetes</taxon>
        <taxon>Agaricomycetidae</taxon>
        <taxon>Agaricales</taxon>
        <taxon>Marasmiineae</taxon>
        <taxon>Mycenaceae</taxon>
        <taxon>Mycena</taxon>
    </lineage>
</organism>
<evidence type="ECO:0000313" key="2">
    <source>
        <dbReference type="Proteomes" id="UP001218188"/>
    </source>
</evidence>
<proteinExistence type="predicted"/>
<accession>A0AAD6SB18</accession>
<protein>
    <submittedName>
        <fullName evidence="1">Uncharacterized protein</fullName>
    </submittedName>
</protein>
<evidence type="ECO:0000313" key="1">
    <source>
        <dbReference type="EMBL" id="KAJ7023942.1"/>
    </source>
</evidence>
<dbReference type="EMBL" id="JARJCM010000178">
    <property type="protein sequence ID" value="KAJ7023942.1"/>
    <property type="molecule type" value="Genomic_DNA"/>
</dbReference>
<dbReference type="AlphaFoldDB" id="A0AAD6SB18"/>
<name>A0AAD6SB18_9AGAR</name>
<sequence length="119" mass="13742">MLFLENDSAERPDAPPMLGVLADFVHRARFVVPHLHILGHKENDHYIALRAGDVVDARLVLRRSISRYAHHLHIHKTRICGRHAFTRSRNILRKLSDELDLAWKVYGEAELALRVLLGR</sequence>
<dbReference type="Proteomes" id="UP001218188">
    <property type="component" value="Unassembled WGS sequence"/>
</dbReference>
<comment type="caution">
    <text evidence="1">The sequence shown here is derived from an EMBL/GenBank/DDBJ whole genome shotgun (WGS) entry which is preliminary data.</text>
</comment>
<reference evidence="1" key="1">
    <citation type="submission" date="2023-03" db="EMBL/GenBank/DDBJ databases">
        <title>Massive genome expansion in bonnet fungi (Mycena s.s.) driven by repeated elements and novel gene families across ecological guilds.</title>
        <authorList>
            <consortium name="Lawrence Berkeley National Laboratory"/>
            <person name="Harder C.B."/>
            <person name="Miyauchi S."/>
            <person name="Viragh M."/>
            <person name="Kuo A."/>
            <person name="Thoen E."/>
            <person name="Andreopoulos B."/>
            <person name="Lu D."/>
            <person name="Skrede I."/>
            <person name="Drula E."/>
            <person name="Henrissat B."/>
            <person name="Morin E."/>
            <person name="Kohler A."/>
            <person name="Barry K."/>
            <person name="LaButti K."/>
            <person name="Morin E."/>
            <person name="Salamov A."/>
            <person name="Lipzen A."/>
            <person name="Mereny Z."/>
            <person name="Hegedus B."/>
            <person name="Baldrian P."/>
            <person name="Stursova M."/>
            <person name="Weitz H."/>
            <person name="Taylor A."/>
            <person name="Grigoriev I.V."/>
            <person name="Nagy L.G."/>
            <person name="Martin F."/>
            <person name="Kauserud H."/>
        </authorList>
    </citation>
    <scope>NUCLEOTIDE SEQUENCE</scope>
    <source>
        <strain evidence="1">CBHHK200</strain>
    </source>
</reference>
<keyword evidence="2" id="KW-1185">Reference proteome</keyword>
<gene>
    <name evidence="1" type="ORF">C8F04DRAFT_1192910</name>
</gene>